<accession>A0A2S4UAT2</accession>
<feature type="chain" id="PRO_5015583585" evidence="1">
    <location>
        <begin position="25"/>
        <end position="134"/>
    </location>
</feature>
<organism evidence="2 3">
    <name type="scientific">Puccinia striiformis</name>
    <dbReference type="NCBI Taxonomy" id="27350"/>
    <lineage>
        <taxon>Eukaryota</taxon>
        <taxon>Fungi</taxon>
        <taxon>Dikarya</taxon>
        <taxon>Basidiomycota</taxon>
        <taxon>Pucciniomycotina</taxon>
        <taxon>Pucciniomycetes</taxon>
        <taxon>Pucciniales</taxon>
        <taxon>Pucciniaceae</taxon>
        <taxon>Puccinia</taxon>
    </lineage>
</organism>
<sequence length="134" mass="14716">MMILSLNLVLVLVAFFHSIPSSSSLPMYDQAFSLSHSSGEVTAQLRTGQQVPADEHVTAYVHALARQQADAEAESRAGGAMRVGYTTTTAEDELKALKVEPYRPEWLEIVSALGQSFHDLATSPFRFLSYLRGK</sequence>
<dbReference type="AlphaFoldDB" id="A0A2S4UAT2"/>
<dbReference type="Proteomes" id="UP000239156">
    <property type="component" value="Unassembled WGS sequence"/>
</dbReference>
<dbReference type="VEuPathDB" id="FungiDB:PSTT_16884"/>
<evidence type="ECO:0000313" key="3">
    <source>
        <dbReference type="Proteomes" id="UP000239156"/>
    </source>
</evidence>
<comment type="caution">
    <text evidence="2">The sequence shown here is derived from an EMBL/GenBank/DDBJ whole genome shotgun (WGS) entry which is preliminary data.</text>
</comment>
<evidence type="ECO:0000256" key="1">
    <source>
        <dbReference type="SAM" id="SignalP"/>
    </source>
</evidence>
<reference evidence="2" key="1">
    <citation type="submission" date="2017-12" db="EMBL/GenBank/DDBJ databases">
        <title>Gene loss provides genomic basis for host adaptation in cereal stripe rust fungi.</title>
        <authorList>
            <person name="Xia C."/>
        </authorList>
    </citation>
    <scope>NUCLEOTIDE SEQUENCE [LARGE SCALE GENOMIC DNA]</scope>
    <source>
        <strain evidence="2">93-210</strain>
    </source>
</reference>
<protein>
    <submittedName>
        <fullName evidence="2">Uncharacterized protein</fullName>
    </submittedName>
</protein>
<dbReference type="VEuPathDB" id="FungiDB:PSHT_08466"/>
<name>A0A2S4UAT2_9BASI</name>
<proteinExistence type="predicted"/>
<feature type="signal peptide" evidence="1">
    <location>
        <begin position="1"/>
        <end position="24"/>
    </location>
</feature>
<keyword evidence="3" id="KW-1185">Reference proteome</keyword>
<dbReference type="EMBL" id="PKSL01000424">
    <property type="protein sequence ID" value="POV94397.1"/>
    <property type="molecule type" value="Genomic_DNA"/>
</dbReference>
<gene>
    <name evidence="2" type="ORF">PSTT_16884</name>
</gene>
<evidence type="ECO:0000313" key="2">
    <source>
        <dbReference type="EMBL" id="POV94397.1"/>
    </source>
</evidence>
<keyword evidence="1" id="KW-0732">Signal</keyword>